<dbReference type="InterPro" id="IPR027056">
    <property type="entry name" value="Gluconate_2DH_su3"/>
</dbReference>
<dbReference type="Pfam" id="PF13618">
    <property type="entry name" value="Gluconate_2-dh3"/>
    <property type="match status" value="1"/>
</dbReference>
<name>A0A6I4I1L8_9SPHI</name>
<proteinExistence type="predicted"/>
<evidence type="ECO:0000313" key="2">
    <source>
        <dbReference type="Proteomes" id="UP000429232"/>
    </source>
</evidence>
<dbReference type="AlphaFoldDB" id="A0A6I4I1L8"/>
<dbReference type="KEGG" id="mgik:GO620_004275"/>
<protein>
    <submittedName>
        <fullName evidence="1">Gluconate 2-dehydrogenase subunit 3 family protein</fullName>
    </submittedName>
</protein>
<dbReference type="RefSeq" id="WP_157526568.1">
    <property type="nucleotide sequence ID" value="NZ_CP066775.1"/>
</dbReference>
<accession>A0A6I4I1L8</accession>
<gene>
    <name evidence="1" type="ORF">GO620_004275</name>
</gene>
<dbReference type="Proteomes" id="UP000429232">
    <property type="component" value="Chromosome"/>
</dbReference>
<keyword evidence="2" id="KW-1185">Reference proteome</keyword>
<evidence type="ECO:0000313" key="1">
    <source>
        <dbReference type="EMBL" id="QQL50682.1"/>
    </source>
</evidence>
<reference evidence="1 2" key="1">
    <citation type="submission" date="2020-12" db="EMBL/GenBank/DDBJ databases">
        <title>HMF7856_wgs.fasta genome submission.</title>
        <authorList>
            <person name="Kang H."/>
            <person name="Kim H."/>
            <person name="Joh K."/>
        </authorList>
    </citation>
    <scope>NUCLEOTIDE SEQUENCE [LARGE SCALE GENOMIC DNA]</scope>
    <source>
        <strain evidence="1 2">HMF7856</strain>
    </source>
</reference>
<dbReference type="EMBL" id="CP066775">
    <property type="protein sequence ID" value="QQL50682.1"/>
    <property type="molecule type" value="Genomic_DNA"/>
</dbReference>
<organism evidence="1 2">
    <name type="scientific">Mucilaginibacter ginkgonis</name>
    <dbReference type="NCBI Taxonomy" id="2682091"/>
    <lineage>
        <taxon>Bacteria</taxon>
        <taxon>Pseudomonadati</taxon>
        <taxon>Bacteroidota</taxon>
        <taxon>Sphingobacteriia</taxon>
        <taxon>Sphingobacteriales</taxon>
        <taxon>Sphingobacteriaceae</taxon>
        <taxon>Mucilaginibacter</taxon>
    </lineage>
</organism>
<sequence length="200" mass="22167">MFKPIDRRTALTNLALIIGGAALLPACDKPAGKASIALKKISIDADQEQFIADVAETIIPKTDTPGAKDLKVHLFVMKMVDDCFSPDDQKAFVDGLDKMAKQAKDKLGKPFGQATQQQREAFLTEIDNKKIQQKKDSQVKGKSGNATPQDDVLAFYSMVKGETIFGYTYSKYFMTKQIVYELVPGRYNPKLPVSQLKRVS</sequence>